<dbReference type="Pfam" id="PF02954">
    <property type="entry name" value="HTH_8"/>
    <property type="match status" value="1"/>
</dbReference>
<dbReference type="SUPFAM" id="SSF46689">
    <property type="entry name" value="Homeodomain-like"/>
    <property type="match status" value="1"/>
</dbReference>
<name>A0A2N1PLR0_9BACT</name>
<dbReference type="InterPro" id="IPR003018">
    <property type="entry name" value="GAF"/>
</dbReference>
<proteinExistence type="predicted"/>
<dbReference type="PRINTS" id="PR01590">
    <property type="entry name" value="HTHFIS"/>
</dbReference>
<dbReference type="Proteomes" id="UP000233256">
    <property type="component" value="Unassembled WGS sequence"/>
</dbReference>
<dbReference type="Gene3D" id="3.30.450.40">
    <property type="match status" value="1"/>
</dbReference>
<dbReference type="InterPro" id="IPR009057">
    <property type="entry name" value="Homeodomain-like_sf"/>
</dbReference>
<reference evidence="2 3" key="1">
    <citation type="journal article" date="2017" name="ISME J.">
        <title>Potential for microbial H2 and metal transformations associated with novel bacteria and archaea in deep terrestrial subsurface sediments.</title>
        <authorList>
            <person name="Hernsdorf A.W."/>
            <person name="Amano Y."/>
            <person name="Miyakawa K."/>
            <person name="Ise K."/>
            <person name="Suzuki Y."/>
            <person name="Anantharaman K."/>
            <person name="Probst A."/>
            <person name="Burstein D."/>
            <person name="Thomas B.C."/>
            <person name="Banfield J.F."/>
        </authorList>
    </citation>
    <scope>NUCLEOTIDE SEQUENCE [LARGE SCALE GENOMIC DNA]</scope>
    <source>
        <strain evidence="2">HGW-Wallbacteria-1</strain>
    </source>
</reference>
<comment type="caution">
    <text evidence="2">The sequence shown here is derived from an EMBL/GenBank/DDBJ whole genome shotgun (WGS) entry which is preliminary data.</text>
</comment>
<dbReference type="GO" id="GO:0043565">
    <property type="term" value="F:sequence-specific DNA binding"/>
    <property type="evidence" value="ECO:0007669"/>
    <property type="project" value="InterPro"/>
</dbReference>
<dbReference type="EMBL" id="PGXC01000023">
    <property type="protein sequence ID" value="PKK89212.1"/>
    <property type="molecule type" value="Genomic_DNA"/>
</dbReference>
<organism evidence="2 3">
    <name type="scientific">Candidatus Wallbacteria bacterium HGW-Wallbacteria-1</name>
    <dbReference type="NCBI Taxonomy" id="2013854"/>
    <lineage>
        <taxon>Bacteria</taxon>
        <taxon>Candidatus Walliibacteriota</taxon>
    </lineage>
</organism>
<evidence type="ECO:0000259" key="1">
    <source>
        <dbReference type="SMART" id="SM00065"/>
    </source>
</evidence>
<accession>A0A2N1PLR0</accession>
<dbReference type="SUPFAM" id="SSF55781">
    <property type="entry name" value="GAF domain-like"/>
    <property type="match status" value="1"/>
</dbReference>
<dbReference type="AlphaFoldDB" id="A0A2N1PLR0"/>
<dbReference type="SMART" id="SM00065">
    <property type="entry name" value="GAF"/>
    <property type="match status" value="1"/>
</dbReference>
<dbReference type="InterPro" id="IPR002197">
    <property type="entry name" value="HTH_Fis"/>
</dbReference>
<protein>
    <recommendedName>
        <fullName evidence="1">GAF domain-containing protein</fullName>
    </recommendedName>
</protein>
<evidence type="ECO:0000313" key="2">
    <source>
        <dbReference type="EMBL" id="PKK89212.1"/>
    </source>
</evidence>
<dbReference type="Gene3D" id="1.10.10.60">
    <property type="entry name" value="Homeodomain-like"/>
    <property type="match status" value="1"/>
</dbReference>
<dbReference type="InterPro" id="IPR029016">
    <property type="entry name" value="GAF-like_dom_sf"/>
</dbReference>
<sequence>MIMMLFHYGTCGTLKWYTVFMGGQFMDLSALRTTISLRECITASGRVILSKDPVSLFSAWCEFMPKVIPCDWTSLFMRDGDKVFPSVVGGSESSRFSREPFSMDTGITGLVARQRLERVAMNNPETSRELGQLPHPSESRFTCAFPVFSGEIGNKYTVAAGRKDPGPFTALEISLFAASAELLGIALQRLTNTQTMEQQLEQALANQGTGRVAHRDSLNLHDLQQEAIVEALRRADGNMSLAARELGIGRGTLYRHCREINRQSEIPSDVNQD</sequence>
<evidence type="ECO:0000313" key="3">
    <source>
        <dbReference type="Proteomes" id="UP000233256"/>
    </source>
</evidence>
<feature type="domain" description="GAF" evidence="1">
    <location>
        <begin position="52"/>
        <end position="197"/>
    </location>
</feature>
<gene>
    <name evidence="2" type="ORF">CVV64_15505</name>
</gene>